<evidence type="ECO:0000256" key="2">
    <source>
        <dbReference type="ARBA" id="ARBA00022840"/>
    </source>
</evidence>
<dbReference type="SMART" id="SM00382">
    <property type="entry name" value="AAA"/>
    <property type="match status" value="1"/>
</dbReference>
<dbReference type="PROSITE" id="PS50045">
    <property type="entry name" value="SIGMA54_INTERACT_4"/>
    <property type="match status" value="1"/>
</dbReference>
<dbReference type="SUPFAM" id="SSF52540">
    <property type="entry name" value="P-loop containing nucleoside triphosphate hydrolases"/>
    <property type="match status" value="1"/>
</dbReference>
<dbReference type="InterPro" id="IPR009057">
    <property type="entry name" value="Homeodomain-like_sf"/>
</dbReference>
<dbReference type="InterPro" id="IPR025944">
    <property type="entry name" value="Sigma_54_int_dom_CS"/>
</dbReference>
<dbReference type="InterPro" id="IPR003593">
    <property type="entry name" value="AAA+_ATPase"/>
</dbReference>
<dbReference type="PANTHER" id="PTHR32071">
    <property type="entry name" value="TRANSCRIPTIONAL REGULATORY PROTEIN"/>
    <property type="match status" value="1"/>
</dbReference>
<keyword evidence="1" id="KW-0547">Nucleotide-binding</keyword>
<dbReference type="Gene3D" id="1.10.10.60">
    <property type="entry name" value="Homeodomain-like"/>
    <property type="match status" value="1"/>
</dbReference>
<evidence type="ECO:0000256" key="5">
    <source>
        <dbReference type="ARBA" id="ARBA00023159"/>
    </source>
</evidence>
<dbReference type="Gene3D" id="3.40.50.300">
    <property type="entry name" value="P-loop containing nucleotide triphosphate hydrolases"/>
    <property type="match status" value="1"/>
</dbReference>
<dbReference type="InterPro" id="IPR025662">
    <property type="entry name" value="Sigma_54_int_dom_ATP-bd_1"/>
</dbReference>
<dbReference type="InterPro" id="IPR025943">
    <property type="entry name" value="Sigma_54_int_dom_ATP-bd_2"/>
</dbReference>
<comment type="caution">
    <text evidence="8">The sequence shown here is derived from an EMBL/GenBank/DDBJ whole genome shotgun (WGS) entry which is preliminary data.</text>
</comment>
<evidence type="ECO:0000259" key="7">
    <source>
        <dbReference type="PROSITE" id="PS50045"/>
    </source>
</evidence>
<dbReference type="CDD" id="cd00009">
    <property type="entry name" value="AAA"/>
    <property type="match status" value="1"/>
</dbReference>
<keyword evidence="3" id="KW-0805">Transcription regulation</keyword>
<dbReference type="InterPro" id="IPR029016">
    <property type="entry name" value="GAF-like_dom_sf"/>
</dbReference>
<dbReference type="OrthoDB" id="9814761at2"/>
<keyword evidence="2" id="KW-0067">ATP-binding</keyword>
<dbReference type="Pfam" id="PF25601">
    <property type="entry name" value="AAA_lid_14"/>
    <property type="match status" value="1"/>
</dbReference>
<dbReference type="InterPro" id="IPR027417">
    <property type="entry name" value="P-loop_NTPase"/>
</dbReference>
<dbReference type="PROSITE" id="PS00675">
    <property type="entry name" value="SIGMA54_INTERACT_1"/>
    <property type="match status" value="1"/>
</dbReference>
<evidence type="ECO:0000313" key="9">
    <source>
        <dbReference type="Proteomes" id="UP000324298"/>
    </source>
</evidence>
<dbReference type="FunFam" id="3.40.50.300:FF:000006">
    <property type="entry name" value="DNA-binding transcriptional regulator NtrC"/>
    <property type="match status" value="1"/>
</dbReference>
<dbReference type="Gene3D" id="1.10.8.60">
    <property type="match status" value="1"/>
</dbReference>
<dbReference type="RefSeq" id="WP_149308343.1">
    <property type="nucleotide sequence ID" value="NZ_SRSD01000008.1"/>
</dbReference>
<dbReference type="PANTHER" id="PTHR32071:SF117">
    <property type="entry name" value="PTS-DEPENDENT DIHYDROXYACETONE KINASE OPERON REGULATORY PROTEIN-RELATED"/>
    <property type="match status" value="1"/>
</dbReference>
<dbReference type="Gene3D" id="3.30.450.40">
    <property type="match status" value="1"/>
</dbReference>
<dbReference type="AlphaFoldDB" id="A0A5A9XBZ3"/>
<dbReference type="GO" id="GO:0006355">
    <property type="term" value="P:regulation of DNA-templated transcription"/>
    <property type="evidence" value="ECO:0007669"/>
    <property type="project" value="InterPro"/>
</dbReference>
<evidence type="ECO:0000256" key="6">
    <source>
        <dbReference type="ARBA" id="ARBA00023163"/>
    </source>
</evidence>
<dbReference type="Pfam" id="PF00158">
    <property type="entry name" value="Sigma54_activat"/>
    <property type="match status" value="1"/>
</dbReference>
<dbReference type="InterPro" id="IPR058031">
    <property type="entry name" value="AAA_lid_NorR"/>
</dbReference>
<evidence type="ECO:0000313" key="8">
    <source>
        <dbReference type="EMBL" id="KAA0889779.1"/>
    </source>
</evidence>
<gene>
    <name evidence="8" type="ORF">ET418_13470</name>
</gene>
<dbReference type="PROSITE" id="PS00688">
    <property type="entry name" value="SIGMA54_INTERACT_3"/>
    <property type="match status" value="1"/>
</dbReference>
<accession>A0A5A9XBZ3</accession>
<keyword evidence="4" id="KW-0238">DNA-binding</keyword>
<organism evidence="8 9">
    <name type="scientific">Oryzomonas rubra</name>
    <dbReference type="NCBI Taxonomy" id="2509454"/>
    <lineage>
        <taxon>Bacteria</taxon>
        <taxon>Pseudomonadati</taxon>
        <taxon>Thermodesulfobacteriota</taxon>
        <taxon>Desulfuromonadia</taxon>
        <taxon>Geobacterales</taxon>
        <taxon>Geobacteraceae</taxon>
        <taxon>Oryzomonas</taxon>
    </lineage>
</organism>
<protein>
    <submittedName>
        <fullName evidence="8">AAA family ATPase</fullName>
    </submittedName>
</protein>
<feature type="domain" description="Sigma-54 factor interaction" evidence="7">
    <location>
        <begin position="189"/>
        <end position="419"/>
    </location>
</feature>
<dbReference type="GO" id="GO:0005524">
    <property type="term" value="F:ATP binding"/>
    <property type="evidence" value="ECO:0007669"/>
    <property type="project" value="UniProtKB-KW"/>
</dbReference>
<dbReference type="Proteomes" id="UP000324298">
    <property type="component" value="Unassembled WGS sequence"/>
</dbReference>
<evidence type="ECO:0000256" key="1">
    <source>
        <dbReference type="ARBA" id="ARBA00022741"/>
    </source>
</evidence>
<reference evidence="8 9" key="1">
    <citation type="submission" date="2019-04" db="EMBL/GenBank/DDBJ databases">
        <title>Geobacter ruber sp. nov., ferric-reducing bacteria isolated from paddy soil.</title>
        <authorList>
            <person name="Xu Z."/>
            <person name="Masuda Y."/>
            <person name="Itoh H."/>
            <person name="Senoo K."/>
        </authorList>
    </citation>
    <scope>NUCLEOTIDE SEQUENCE [LARGE SCALE GENOMIC DNA]</scope>
    <source>
        <strain evidence="8 9">Red88</strain>
    </source>
</reference>
<dbReference type="SUPFAM" id="SSF46689">
    <property type="entry name" value="Homeodomain-like"/>
    <property type="match status" value="1"/>
</dbReference>
<dbReference type="InterPro" id="IPR002078">
    <property type="entry name" value="Sigma_54_int"/>
</dbReference>
<keyword evidence="5" id="KW-0010">Activator</keyword>
<keyword evidence="9" id="KW-1185">Reference proteome</keyword>
<evidence type="ECO:0000256" key="3">
    <source>
        <dbReference type="ARBA" id="ARBA00023015"/>
    </source>
</evidence>
<dbReference type="PROSITE" id="PS00676">
    <property type="entry name" value="SIGMA54_INTERACT_2"/>
    <property type="match status" value="1"/>
</dbReference>
<dbReference type="GO" id="GO:0003677">
    <property type="term" value="F:DNA binding"/>
    <property type="evidence" value="ECO:0007669"/>
    <property type="project" value="UniProtKB-KW"/>
</dbReference>
<sequence>MVDRNVFFRDVTTKVCSSIHIDLAVNNTFEYLRRHIPLDAFKLATRDENRRAIRCIAQASADKREYYDKLIPIPADLWPIVKSRNFSEPILMNTDEIYRKIAPLAKHEESSTLMVPLATKEVTMLGALTFFAHGRKRYDAAHIELLATIARPFSMALANALARENLSHNRSSLRDDNCSLPFFQEREEIVGGDSGLRNVMEMARRVAPLNSTVLITGETGTGKELIANAIHSSSSRKAGPFIKVNCGAIPENLIDSELFGHEKGAFTGAVAEKHGKFEQANGGTIFLDEIGEMALQSQVRLLRVLQSRKVCRVGGDKLIDVDVRVITATNCDLEQMVSQHRFREDLWFRLNVFPINVPPLRQRKEDIPTLIRHFIMMKSRELGIVTPPAIAPGTIGRLVNYHWPGNVRELENLVERELICRWGEQLRFDSMSAEHACKATPTREWQPADGPLNLDEVMSMHISKVLKMTKGKIFGPHGAAELLGINYNTLRGRMRKLGLMQVKQEA</sequence>
<name>A0A5A9XBZ3_9BACT</name>
<keyword evidence="6" id="KW-0804">Transcription</keyword>
<proteinExistence type="predicted"/>
<dbReference type="EMBL" id="SRSD01000008">
    <property type="protein sequence ID" value="KAA0889779.1"/>
    <property type="molecule type" value="Genomic_DNA"/>
</dbReference>
<dbReference type="SUPFAM" id="SSF55781">
    <property type="entry name" value="GAF domain-like"/>
    <property type="match status" value="1"/>
</dbReference>
<evidence type="ECO:0000256" key="4">
    <source>
        <dbReference type="ARBA" id="ARBA00023125"/>
    </source>
</evidence>